<keyword evidence="1" id="KW-0812">Transmembrane</keyword>
<keyword evidence="1" id="KW-1133">Transmembrane helix</keyword>
<accession>A0ABQ5NZN5</accession>
<name>A0ABQ5NZN5_9ACTN</name>
<sequence>MTDSERGRRRLPVWLPWLPGSCLLTLTCLSSIGLLGAGIAEQL</sequence>
<comment type="caution">
    <text evidence="2">The sequence shown here is derived from an EMBL/GenBank/DDBJ whole genome shotgun (WGS) entry which is preliminary data.</text>
</comment>
<dbReference type="RefSeq" id="WP_323447870.1">
    <property type="nucleotide sequence ID" value="NZ_BSBI01000006.1"/>
</dbReference>
<evidence type="ECO:0008006" key="4">
    <source>
        <dbReference type="Google" id="ProtNLM"/>
    </source>
</evidence>
<reference evidence="2 3" key="1">
    <citation type="submission" date="2022-10" db="EMBL/GenBank/DDBJ databases">
        <title>Draft genome sequence of Streptomyces sp. YSPA8.</title>
        <authorList>
            <person name="Moriuchi R."/>
            <person name="Dohra H."/>
            <person name="Yamamura H."/>
            <person name="Kodani S."/>
        </authorList>
    </citation>
    <scope>NUCLEOTIDE SEQUENCE [LARGE SCALE GENOMIC DNA]</scope>
    <source>
        <strain evidence="2 3">YSPA8</strain>
    </source>
</reference>
<keyword evidence="3" id="KW-1185">Reference proteome</keyword>
<dbReference type="EMBL" id="BSBI01000006">
    <property type="protein sequence ID" value="GLF95817.1"/>
    <property type="molecule type" value="Genomic_DNA"/>
</dbReference>
<evidence type="ECO:0000313" key="3">
    <source>
        <dbReference type="Proteomes" id="UP001291653"/>
    </source>
</evidence>
<organism evidence="2 3">
    <name type="scientific">Streptomyces yaizuensis</name>
    <dbReference type="NCBI Taxonomy" id="2989713"/>
    <lineage>
        <taxon>Bacteria</taxon>
        <taxon>Bacillati</taxon>
        <taxon>Actinomycetota</taxon>
        <taxon>Actinomycetes</taxon>
        <taxon>Kitasatosporales</taxon>
        <taxon>Streptomycetaceae</taxon>
        <taxon>Streptomyces</taxon>
    </lineage>
</organism>
<evidence type="ECO:0000313" key="2">
    <source>
        <dbReference type="EMBL" id="GLF95817.1"/>
    </source>
</evidence>
<feature type="transmembrane region" description="Helical" evidence="1">
    <location>
        <begin position="21"/>
        <end position="40"/>
    </location>
</feature>
<protein>
    <recommendedName>
        <fullName evidence="4">MFS transporter</fullName>
    </recommendedName>
</protein>
<dbReference type="Proteomes" id="UP001291653">
    <property type="component" value="Unassembled WGS sequence"/>
</dbReference>
<keyword evidence="1" id="KW-0472">Membrane</keyword>
<proteinExistence type="predicted"/>
<evidence type="ECO:0000256" key="1">
    <source>
        <dbReference type="SAM" id="Phobius"/>
    </source>
</evidence>
<gene>
    <name evidence="2" type="ORF">SYYSPA8_15990</name>
</gene>